<keyword evidence="5 12" id="KW-0378">Hydrolase</keyword>
<keyword evidence="9" id="KW-0560">Oxidoreductase</keyword>
<evidence type="ECO:0000256" key="11">
    <source>
        <dbReference type="ARBA" id="ARBA00025714"/>
    </source>
</evidence>
<evidence type="ECO:0000256" key="6">
    <source>
        <dbReference type="ARBA" id="ARBA00022842"/>
    </source>
</evidence>
<dbReference type="PANTHER" id="PTHR42898:SF84">
    <property type="entry name" value="SENESCENCE-ASSOCIATED PROTEIN 13"/>
    <property type="match status" value="1"/>
</dbReference>
<proteinExistence type="inferred from homology"/>
<comment type="cofactor">
    <cofactor evidence="1">
        <name>Mn(2+)</name>
        <dbReference type="ChEBI" id="CHEBI:29035"/>
    </cofactor>
</comment>
<keyword evidence="10" id="KW-0464">Manganese</keyword>
<dbReference type="GO" id="GO:0004722">
    <property type="term" value="F:protein serine/threonine phosphatase activity"/>
    <property type="evidence" value="ECO:0007669"/>
    <property type="project" value="UniProtKB-EC"/>
</dbReference>
<dbReference type="GO" id="GO:0046872">
    <property type="term" value="F:metal ion binding"/>
    <property type="evidence" value="ECO:0007669"/>
    <property type="project" value="UniProtKB-KW"/>
</dbReference>
<feature type="domain" description="PPM-type phosphatase" evidence="13">
    <location>
        <begin position="337"/>
        <end position="502"/>
    </location>
</feature>
<dbReference type="Gene3D" id="3.60.40.10">
    <property type="entry name" value="PPM-type phosphatase domain"/>
    <property type="match status" value="1"/>
</dbReference>
<evidence type="ECO:0000259" key="13">
    <source>
        <dbReference type="PROSITE" id="PS51746"/>
    </source>
</evidence>
<protein>
    <recommendedName>
        <fullName evidence="3">protein-serine/threonine phosphatase</fullName>
        <ecNumber evidence="3">3.1.3.16</ecNumber>
    </recommendedName>
</protein>
<dbReference type="GO" id="GO:0016491">
    <property type="term" value="F:oxidoreductase activity"/>
    <property type="evidence" value="ECO:0007669"/>
    <property type="project" value="UniProtKB-KW"/>
</dbReference>
<dbReference type="PROSITE" id="PS01032">
    <property type="entry name" value="PPM_1"/>
    <property type="match status" value="1"/>
</dbReference>
<evidence type="ECO:0000256" key="2">
    <source>
        <dbReference type="ARBA" id="ARBA00001946"/>
    </source>
</evidence>
<sequence length="502" mass="55114">MAKRGESLRDKPRWSLEGMTALVTGGSKGIGEAVVEELAMLGARVHTCARDETQLQERLREWQEKGLQVTTSVCDVSSRDQRVKLMETVSSLFQGKLNILVPNVGTGVVKPTTEFTAEEFSFIIATNLESTFHLSQLAHPLLKASGSGNIVLMSSVAGVVNLGNTSIYGATKGAMNQLARNLACEWASDNIRANSVCPWFITTPSSKDFLGDKDVKEKVESVTPMRRVGEANEVSSLVAFLCLPAASYITGQTICVDGDASPSSVYGSTRPHSRRRQRFQTVLREDWEKNCKRSKQEGLATRCSSISQSSQDDFSGSKLLKTKTVRGNVDVSGESPRYGVSSVCGRRREMEDAVAIHPSFSSRKNSEYPQHYFGVYDGHGCSHVAARCRERLHKLVQEELSSDGEEEKEWKTTMERSFTRMDKEVVSWGESVVSANCKCDLQSPACDSVGSTAVVSVITPDKIVVANCGDSRAVLCRNGKPVPLSTDHKVSFIQWRSQKFCL</sequence>
<evidence type="ECO:0000313" key="15">
    <source>
        <dbReference type="Proteomes" id="UP000682877"/>
    </source>
</evidence>
<evidence type="ECO:0000256" key="4">
    <source>
        <dbReference type="ARBA" id="ARBA00022723"/>
    </source>
</evidence>
<evidence type="ECO:0000256" key="1">
    <source>
        <dbReference type="ARBA" id="ARBA00001936"/>
    </source>
</evidence>
<dbReference type="PROSITE" id="PS00061">
    <property type="entry name" value="ADH_SHORT"/>
    <property type="match status" value="1"/>
</dbReference>
<dbReference type="PRINTS" id="PR00081">
    <property type="entry name" value="GDHRDH"/>
</dbReference>
<dbReference type="PANTHER" id="PTHR42898">
    <property type="entry name" value="TROPINONE REDUCTASE"/>
    <property type="match status" value="1"/>
</dbReference>
<dbReference type="InterPro" id="IPR002347">
    <property type="entry name" value="SDR_fam"/>
</dbReference>
<dbReference type="FunFam" id="3.40.50.720:FF:000084">
    <property type="entry name" value="Short-chain dehydrogenase reductase"/>
    <property type="match status" value="1"/>
</dbReference>
<dbReference type="SUPFAM" id="SSF81606">
    <property type="entry name" value="PP2C-like"/>
    <property type="match status" value="1"/>
</dbReference>
<name>A0A8S2A784_ARAAE</name>
<evidence type="ECO:0000256" key="3">
    <source>
        <dbReference type="ARBA" id="ARBA00013081"/>
    </source>
</evidence>
<organism evidence="14 15">
    <name type="scientific">Arabidopsis arenosa</name>
    <name type="common">Sand rock-cress</name>
    <name type="synonym">Cardaminopsis arenosa</name>
    <dbReference type="NCBI Taxonomy" id="38785"/>
    <lineage>
        <taxon>Eukaryota</taxon>
        <taxon>Viridiplantae</taxon>
        <taxon>Streptophyta</taxon>
        <taxon>Embryophyta</taxon>
        <taxon>Tracheophyta</taxon>
        <taxon>Spermatophyta</taxon>
        <taxon>Magnoliopsida</taxon>
        <taxon>eudicotyledons</taxon>
        <taxon>Gunneridae</taxon>
        <taxon>Pentapetalae</taxon>
        <taxon>rosids</taxon>
        <taxon>malvids</taxon>
        <taxon>Brassicales</taxon>
        <taxon>Brassicaceae</taxon>
        <taxon>Camelineae</taxon>
        <taxon>Arabidopsis</taxon>
    </lineage>
</organism>
<dbReference type="InterPro" id="IPR036291">
    <property type="entry name" value="NAD(P)-bd_dom_sf"/>
</dbReference>
<dbReference type="AlphaFoldDB" id="A0A8S2A784"/>
<evidence type="ECO:0000256" key="5">
    <source>
        <dbReference type="ARBA" id="ARBA00022801"/>
    </source>
</evidence>
<keyword evidence="15" id="KW-1185">Reference proteome</keyword>
<evidence type="ECO:0000256" key="7">
    <source>
        <dbReference type="ARBA" id="ARBA00022857"/>
    </source>
</evidence>
<keyword evidence="6" id="KW-0460">Magnesium</keyword>
<dbReference type="InterPro" id="IPR001932">
    <property type="entry name" value="PPM-type_phosphatase-like_dom"/>
</dbReference>
<dbReference type="EMBL" id="LR999454">
    <property type="protein sequence ID" value="CAE6019656.1"/>
    <property type="molecule type" value="Genomic_DNA"/>
</dbReference>
<dbReference type="Gene3D" id="3.40.50.720">
    <property type="entry name" value="NAD(P)-binding Rossmann-like Domain"/>
    <property type="match status" value="1"/>
</dbReference>
<dbReference type="InterPro" id="IPR045000">
    <property type="entry name" value="TR"/>
</dbReference>
<accession>A0A8S2A784</accession>
<comment type="similarity">
    <text evidence="11">Belongs to the short-chain dehydrogenases/reductases (SDR) family. SDR65C subfamily.</text>
</comment>
<dbReference type="InterPro" id="IPR020904">
    <property type="entry name" value="Sc_DH/Rdtase_CS"/>
</dbReference>
<dbReference type="Proteomes" id="UP000682877">
    <property type="component" value="Chromosome 4"/>
</dbReference>
<evidence type="ECO:0000313" key="14">
    <source>
        <dbReference type="EMBL" id="CAE6019656.1"/>
    </source>
</evidence>
<dbReference type="SMART" id="SM00332">
    <property type="entry name" value="PP2Cc"/>
    <property type="match status" value="1"/>
</dbReference>
<evidence type="ECO:0000256" key="9">
    <source>
        <dbReference type="ARBA" id="ARBA00023002"/>
    </source>
</evidence>
<dbReference type="CDD" id="cd00143">
    <property type="entry name" value="PP2Cc"/>
    <property type="match status" value="1"/>
</dbReference>
<evidence type="ECO:0000256" key="10">
    <source>
        <dbReference type="ARBA" id="ARBA00023211"/>
    </source>
</evidence>
<dbReference type="InterPro" id="IPR036457">
    <property type="entry name" value="PPM-type-like_dom_sf"/>
</dbReference>
<dbReference type="EC" id="3.1.3.16" evidence="3"/>
<gene>
    <name evidence="14" type="ORF">AARE701A_LOCUS10059</name>
</gene>
<keyword evidence="8 12" id="KW-0904">Protein phosphatase</keyword>
<evidence type="ECO:0000256" key="8">
    <source>
        <dbReference type="ARBA" id="ARBA00022912"/>
    </source>
</evidence>
<reference evidence="14" key="1">
    <citation type="submission" date="2021-01" db="EMBL/GenBank/DDBJ databases">
        <authorList>
            <person name="Bezrukov I."/>
        </authorList>
    </citation>
    <scope>NUCLEOTIDE SEQUENCE</scope>
</reference>
<dbReference type="PROSITE" id="PS51746">
    <property type="entry name" value="PPM_2"/>
    <property type="match status" value="1"/>
</dbReference>
<dbReference type="Pfam" id="PF13561">
    <property type="entry name" value="adh_short_C2"/>
    <property type="match status" value="1"/>
</dbReference>
<keyword evidence="4" id="KW-0479">Metal-binding</keyword>
<comment type="similarity">
    <text evidence="12">Belongs to the PP2C family.</text>
</comment>
<dbReference type="SUPFAM" id="SSF51735">
    <property type="entry name" value="NAD(P)-binding Rossmann-fold domains"/>
    <property type="match status" value="1"/>
</dbReference>
<comment type="cofactor">
    <cofactor evidence="2">
        <name>Mg(2+)</name>
        <dbReference type="ChEBI" id="CHEBI:18420"/>
    </cofactor>
</comment>
<dbReference type="Pfam" id="PF00481">
    <property type="entry name" value="PP2C"/>
    <property type="match status" value="1"/>
</dbReference>
<evidence type="ECO:0000256" key="12">
    <source>
        <dbReference type="RuleBase" id="RU003465"/>
    </source>
</evidence>
<keyword evidence="7" id="KW-0521">NADP</keyword>
<dbReference type="InterPro" id="IPR000222">
    <property type="entry name" value="PP2C_BS"/>
</dbReference>